<keyword evidence="4" id="KW-1185">Reference proteome</keyword>
<evidence type="ECO:0000313" key="4">
    <source>
        <dbReference type="Proteomes" id="UP000326838"/>
    </source>
</evidence>
<dbReference type="Pfam" id="PF04892">
    <property type="entry name" value="VanZ"/>
    <property type="match status" value="1"/>
</dbReference>
<keyword evidence="1" id="KW-0812">Transmembrane</keyword>
<dbReference type="EMBL" id="VYUY01000015">
    <property type="protein sequence ID" value="KAA9132363.1"/>
    <property type="molecule type" value="Genomic_DNA"/>
</dbReference>
<evidence type="ECO:0000256" key="1">
    <source>
        <dbReference type="SAM" id="Phobius"/>
    </source>
</evidence>
<feature type="transmembrane region" description="Helical" evidence="1">
    <location>
        <begin position="74"/>
        <end position="92"/>
    </location>
</feature>
<keyword evidence="1" id="KW-0472">Membrane</keyword>
<sequence length="154" mass="16648">MPAGLCTITRYRCRMGNGGTPARGRRRAGMLLVGYAVVALLIAFWPVPVDRGASGLLDRLEDLLPWATYGRVEFAANVVFFIPLGWLLSILLERRRYLVLPIGILATVAIEMIQGDLLAERTASVTDVLANTAGTCIGMLVAAVVAVPKRAPER</sequence>
<feature type="transmembrane region" description="Helical" evidence="1">
    <location>
        <begin position="97"/>
        <end position="113"/>
    </location>
</feature>
<dbReference type="Proteomes" id="UP000326838">
    <property type="component" value="Unassembled WGS sequence"/>
</dbReference>
<dbReference type="AlphaFoldDB" id="A0A5N0TBA6"/>
<comment type="caution">
    <text evidence="3">The sequence shown here is derived from an EMBL/GenBank/DDBJ whole genome shotgun (WGS) entry which is preliminary data.</text>
</comment>
<organism evidence="3 4">
    <name type="scientific">Microbacterium caowuchunii</name>
    <dbReference type="NCBI Taxonomy" id="2614638"/>
    <lineage>
        <taxon>Bacteria</taxon>
        <taxon>Bacillati</taxon>
        <taxon>Actinomycetota</taxon>
        <taxon>Actinomycetes</taxon>
        <taxon>Micrococcales</taxon>
        <taxon>Microbacteriaceae</taxon>
        <taxon>Microbacterium</taxon>
    </lineage>
</organism>
<name>A0A5N0TBA6_9MICO</name>
<feature type="transmembrane region" description="Helical" evidence="1">
    <location>
        <begin position="28"/>
        <end position="47"/>
    </location>
</feature>
<feature type="domain" description="VanZ-like" evidence="2">
    <location>
        <begin position="33"/>
        <end position="144"/>
    </location>
</feature>
<reference evidence="4" key="1">
    <citation type="submission" date="2019-09" db="EMBL/GenBank/DDBJ databases">
        <title>Mumia zhuanghuii sp. nov. isolated from the intestinal contents of plateau pika (Ochotona curzoniae) in the Qinghai-Tibet plateau of China.</title>
        <authorList>
            <person name="Tian Z."/>
        </authorList>
    </citation>
    <scope>NUCLEOTIDE SEQUENCE [LARGE SCALE GENOMIC DNA]</scope>
    <source>
        <strain evidence="4">L-033</strain>
    </source>
</reference>
<evidence type="ECO:0000313" key="3">
    <source>
        <dbReference type="EMBL" id="KAA9132363.1"/>
    </source>
</evidence>
<feature type="transmembrane region" description="Helical" evidence="1">
    <location>
        <begin position="128"/>
        <end position="147"/>
    </location>
</feature>
<dbReference type="InterPro" id="IPR006976">
    <property type="entry name" value="VanZ-like"/>
</dbReference>
<gene>
    <name evidence="3" type="ORF">F6B40_11780</name>
</gene>
<keyword evidence="1" id="KW-1133">Transmembrane helix</keyword>
<proteinExistence type="predicted"/>
<protein>
    <submittedName>
        <fullName evidence="3">VanZ family protein</fullName>
    </submittedName>
</protein>
<accession>A0A5N0TBA6</accession>
<evidence type="ECO:0000259" key="2">
    <source>
        <dbReference type="Pfam" id="PF04892"/>
    </source>
</evidence>